<name>A0A520RZY2_9GAMM</name>
<evidence type="ECO:0000256" key="1">
    <source>
        <dbReference type="SAM" id="Phobius"/>
    </source>
</evidence>
<dbReference type="Proteomes" id="UP000316199">
    <property type="component" value="Unassembled WGS sequence"/>
</dbReference>
<gene>
    <name evidence="2" type="ORF">EVA68_06185</name>
</gene>
<reference evidence="2 3" key="1">
    <citation type="submission" date="2019-02" db="EMBL/GenBank/DDBJ databases">
        <title>Prokaryotic population dynamics and viral predation in marine succession experiment using metagenomics: the confinement effect.</title>
        <authorList>
            <person name="Haro-Moreno J.M."/>
            <person name="Rodriguez-Valera F."/>
            <person name="Lopez-Perez M."/>
        </authorList>
    </citation>
    <scope>NUCLEOTIDE SEQUENCE [LARGE SCALE GENOMIC DNA]</scope>
    <source>
        <strain evidence="2">MED-G157</strain>
    </source>
</reference>
<evidence type="ECO:0000313" key="3">
    <source>
        <dbReference type="Proteomes" id="UP000316199"/>
    </source>
</evidence>
<organism evidence="2 3">
    <name type="scientific">OM182 bacterium</name>
    <dbReference type="NCBI Taxonomy" id="2510334"/>
    <lineage>
        <taxon>Bacteria</taxon>
        <taxon>Pseudomonadati</taxon>
        <taxon>Pseudomonadota</taxon>
        <taxon>Gammaproteobacteria</taxon>
        <taxon>OMG group</taxon>
        <taxon>OM182 clade</taxon>
    </lineage>
</organism>
<keyword evidence="1" id="KW-1133">Transmembrane helix</keyword>
<dbReference type="EMBL" id="SHAG01000025">
    <property type="protein sequence ID" value="RZO75778.1"/>
    <property type="molecule type" value="Genomic_DNA"/>
</dbReference>
<dbReference type="AlphaFoldDB" id="A0A520RZY2"/>
<feature type="transmembrane region" description="Helical" evidence="1">
    <location>
        <begin position="6"/>
        <end position="27"/>
    </location>
</feature>
<keyword evidence="1" id="KW-0472">Membrane</keyword>
<feature type="transmembrane region" description="Helical" evidence="1">
    <location>
        <begin position="104"/>
        <end position="125"/>
    </location>
</feature>
<protein>
    <submittedName>
        <fullName evidence="2">DUF2721 domain-containing protein</fullName>
    </submittedName>
</protein>
<keyword evidence="1" id="KW-0812">Transmembrane</keyword>
<proteinExistence type="predicted"/>
<accession>A0A520RZY2</accession>
<comment type="caution">
    <text evidence="2">The sequence shown here is derived from an EMBL/GenBank/DDBJ whole genome shotgun (WGS) entry which is preliminary data.</text>
</comment>
<dbReference type="Pfam" id="PF11026">
    <property type="entry name" value="DUF2721"/>
    <property type="match status" value="1"/>
</dbReference>
<feature type="transmembrane region" description="Helical" evidence="1">
    <location>
        <begin position="72"/>
        <end position="98"/>
    </location>
</feature>
<sequence length="157" mass="17019">MLISEAMQAAMTPAFLIVGIGGLLNVMTSRLGRIKDRERSIYSIIHNATGDDHILAKAAIAKLAKRSFLISMGIWLSTGSALFVCLLIIIMFLGAMIVVEISGAVATLFIIALLFLAVSLILLVYEIFLATRTIHNNEASSEVVFARLKSVPNVSER</sequence>
<evidence type="ECO:0000313" key="2">
    <source>
        <dbReference type="EMBL" id="RZO75778.1"/>
    </source>
</evidence>
<dbReference type="InterPro" id="IPR021279">
    <property type="entry name" value="DUF2721"/>
</dbReference>